<dbReference type="Proteomes" id="UP000187203">
    <property type="component" value="Unassembled WGS sequence"/>
</dbReference>
<sequence>MLKLHKLFVLYPLLSTRGAEQGEAPAGGGEGGVRDLRLRQGDAGSEAQGPRLPGSRGSLRDRQPGAAERLLQRLRRGQWRIAARRSEGGAARRAVPRAALLHERR</sequence>
<evidence type="ECO:0000256" key="2">
    <source>
        <dbReference type="SAM" id="SignalP"/>
    </source>
</evidence>
<feature type="compositionally biased region" description="Low complexity" evidence="1">
    <location>
        <begin position="88"/>
        <end position="99"/>
    </location>
</feature>
<proteinExistence type="predicted"/>
<dbReference type="EMBL" id="AWUE01009070">
    <property type="protein sequence ID" value="OMP12522.1"/>
    <property type="molecule type" value="Genomic_DNA"/>
</dbReference>
<comment type="caution">
    <text evidence="3">The sequence shown here is derived from an EMBL/GenBank/DDBJ whole genome shotgun (WGS) entry which is preliminary data.</text>
</comment>
<organism evidence="3 4">
    <name type="scientific">Corchorus olitorius</name>
    <dbReference type="NCBI Taxonomy" id="93759"/>
    <lineage>
        <taxon>Eukaryota</taxon>
        <taxon>Viridiplantae</taxon>
        <taxon>Streptophyta</taxon>
        <taxon>Embryophyta</taxon>
        <taxon>Tracheophyta</taxon>
        <taxon>Spermatophyta</taxon>
        <taxon>Magnoliopsida</taxon>
        <taxon>eudicotyledons</taxon>
        <taxon>Gunneridae</taxon>
        <taxon>Pentapetalae</taxon>
        <taxon>rosids</taxon>
        <taxon>malvids</taxon>
        <taxon>Malvales</taxon>
        <taxon>Malvaceae</taxon>
        <taxon>Grewioideae</taxon>
        <taxon>Apeibeae</taxon>
        <taxon>Corchorus</taxon>
    </lineage>
</organism>
<evidence type="ECO:0000313" key="3">
    <source>
        <dbReference type="EMBL" id="OMP12522.1"/>
    </source>
</evidence>
<reference evidence="4" key="1">
    <citation type="submission" date="2013-09" db="EMBL/GenBank/DDBJ databases">
        <title>Corchorus olitorius genome sequencing.</title>
        <authorList>
            <person name="Alam M."/>
            <person name="Haque M.S."/>
            <person name="Islam M.S."/>
            <person name="Emdad E.M."/>
            <person name="Islam M.M."/>
            <person name="Ahmed B."/>
            <person name="Halim A."/>
            <person name="Hossen Q.M.M."/>
            <person name="Hossain M.Z."/>
            <person name="Ahmed R."/>
            <person name="Khan M.M."/>
            <person name="Islam R."/>
            <person name="Rashid M.M."/>
            <person name="Khan S.A."/>
            <person name="Rahman M.S."/>
            <person name="Alam M."/>
            <person name="Yahiya A.S."/>
            <person name="Khan M.S."/>
            <person name="Azam M.S."/>
            <person name="Haque T."/>
            <person name="Lashkar M.Z.H."/>
            <person name="Akhand A.I."/>
            <person name="Morshed G."/>
            <person name="Roy S."/>
            <person name="Uddin K.S."/>
            <person name="Rabeya T."/>
            <person name="Hossain A.S."/>
            <person name="Chowdhury A."/>
            <person name="Snigdha A.R."/>
            <person name="Mortoza M.S."/>
            <person name="Matin S.A."/>
            <person name="Hoque S.M.E."/>
            <person name="Islam M.K."/>
            <person name="Roy D.K."/>
            <person name="Haider R."/>
            <person name="Moosa M.M."/>
            <person name="Elias S.M."/>
            <person name="Hasan A.M."/>
            <person name="Jahan S."/>
            <person name="Shafiuddin M."/>
            <person name="Mahmood N."/>
            <person name="Shommy N.S."/>
        </authorList>
    </citation>
    <scope>NUCLEOTIDE SEQUENCE [LARGE SCALE GENOMIC DNA]</scope>
    <source>
        <strain evidence="4">cv. O-4</strain>
    </source>
</reference>
<feature type="region of interest" description="Disordered" evidence="1">
    <location>
        <begin position="19"/>
        <end position="67"/>
    </location>
</feature>
<feature type="non-terminal residue" evidence="3">
    <location>
        <position position="105"/>
    </location>
</feature>
<accession>A0A1R3KZM0</accession>
<feature type="chain" id="PRO_5013114036" evidence="2">
    <location>
        <begin position="19"/>
        <end position="105"/>
    </location>
</feature>
<gene>
    <name evidence="3" type="ORF">COLO4_03081</name>
</gene>
<keyword evidence="4" id="KW-1185">Reference proteome</keyword>
<feature type="region of interest" description="Disordered" evidence="1">
    <location>
        <begin position="84"/>
        <end position="105"/>
    </location>
</feature>
<protein>
    <submittedName>
        <fullName evidence="3">Uncharacterized protein</fullName>
    </submittedName>
</protein>
<dbReference type="AlphaFoldDB" id="A0A1R3KZM0"/>
<name>A0A1R3KZM0_9ROSI</name>
<keyword evidence="2" id="KW-0732">Signal</keyword>
<evidence type="ECO:0000256" key="1">
    <source>
        <dbReference type="SAM" id="MobiDB-lite"/>
    </source>
</evidence>
<evidence type="ECO:0000313" key="4">
    <source>
        <dbReference type="Proteomes" id="UP000187203"/>
    </source>
</evidence>
<feature type="signal peptide" evidence="2">
    <location>
        <begin position="1"/>
        <end position="18"/>
    </location>
</feature>